<evidence type="ECO:0000259" key="3">
    <source>
        <dbReference type="Pfam" id="PF03816"/>
    </source>
</evidence>
<evidence type="ECO:0000313" key="4">
    <source>
        <dbReference type="EMBL" id="WRL67170.1"/>
    </source>
</evidence>
<dbReference type="InterPro" id="IPR050922">
    <property type="entry name" value="LytR/CpsA/Psr_CW_biosynth"/>
</dbReference>
<feature type="compositionally biased region" description="Low complexity" evidence="2">
    <location>
        <begin position="99"/>
        <end position="115"/>
    </location>
</feature>
<feature type="region of interest" description="Disordered" evidence="2">
    <location>
        <begin position="1"/>
        <end position="80"/>
    </location>
</feature>
<feature type="compositionally biased region" description="Low complexity" evidence="2">
    <location>
        <begin position="283"/>
        <end position="297"/>
    </location>
</feature>
<feature type="region of interest" description="Disordered" evidence="2">
    <location>
        <begin position="148"/>
        <end position="372"/>
    </location>
</feature>
<evidence type="ECO:0000256" key="2">
    <source>
        <dbReference type="SAM" id="MobiDB-lite"/>
    </source>
</evidence>
<protein>
    <submittedName>
        <fullName evidence="4">LCP family protein</fullName>
    </submittedName>
</protein>
<evidence type="ECO:0000313" key="5">
    <source>
        <dbReference type="Proteomes" id="UP001324287"/>
    </source>
</evidence>
<dbReference type="RefSeq" id="WP_324278477.1">
    <property type="nucleotide sequence ID" value="NZ_CP141261.1"/>
</dbReference>
<feature type="compositionally biased region" description="Basic and acidic residues" evidence="2">
    <location>
        <begin position="519"/>
        <end position="531"/>
    </location>
</feature>
<reference evidence="4 5" key="1">
    <citation type="submission" date="2023-12" db="EMBL/GenBank/DDBJ databases">
        <title>Blastococcus brunescens sp. nov., an actonobacterium isolated from sandstone collected in sahara desert.</title>
        <authorList>
            <person name="Gtari M."/>
            <person name="Ghodhbane F."/>
        </authorList>
    </citation>
    <scope>NUCLEOTIDE SEQUENCE [LARGE SCALE GENOMIC DNA]</scope>
    <source>
        <strain evidence="4 5">BMG 8361</strain>
    </source>
</reference>
<feature type="region of interest" description="Disordered" evidence="2">
    <location>
        <begin position="99"/>
        <end position="134"/>
    </location>
</feature>
<proteinExistence type="inferred from homology"/>
<dbReference type="InterPro" id="IPR004474">
    <property type="entry name" value="LytR_CpsA_psr"/>
</dbReference>
<feature type="compositionally biased region" description="Basic residues" evidence="2">
    <location>
        <begin position="148"/>
        <end position="169"/>
    </location>
</feature>
<name>A0ABZ1B8N8_9ACTN</name>
<sequence>MASSARVRVASRRVMASSARSTMPSTRSRTPDTRLSSSSMRPTAAATGDQVERVREAVADTPAAFRRSDGPGTEGSLTGTTLRRKPVAHYSVGRFLARSGVSPAASPARSSPTPRIVGARRDDAGDGAGTTTRRCRHRWGTADAGRCWFRRPRTHPPRCGRRPGRRPVRDRRAAARPSGRRRRSAPCRPPGRGPPSLRAPDEPPPVVRAGLPPVPGGGVSARQSGLPPVPGAGRPAPQAGLPPVPRSRPAGRLGARQPPLPPERPHSTAPRHGRAPAGRPATASRPASGGRSRSAPADPRPDRARRGGGRGAALPPGALLLRRPEDRPGRCARGRRAGDPRARAAGRGRDLPGRRQRRARPDRDGLGRRSAGFGLGRGDRAVLVSFPPTALVDTPACRTPDGSLRSPVTEAFATALLEGGPGCMVRAVQQLSGLRVDHYLGVDLADLPGMVDALGGVPVCVIPSQATDAAATRCRRACPRSRGGGRRLPPAGGHRYGRDRNRGGRAGPATAHVHAPGGDVDRHVGGPDHAEPLPQPRRRGAHGRRADQPRRPPDAGRQPG</sequence>
<keyword evidence="5" id="KW-1185">Reference proteome</keyword>
<feature type="region of interest" description="Disordered" evidence="2">
    <location>
        <begin position="471"/>
        <end position="560"/>
    </location>
</feature>
<feature type="compositionally biased region" description="Low complexity" evidence="2">
    <location>
        <begin position="312"/>
        <end position="321"/>
    </location>
</feature>
<dbReference type="PANTHER" id="PTHR33392">
    <property type="entry name" value="POLYISOPRENYL-TEICHOIC ACID--PEPTIDOGLYCAN TEICHOIC ACID TRANSFERASE TAGU"/>
    <property type="match status" value="1"/>
</dbReference>
<dbReference type="Gene3D" id="3.40.630.190">
    <property type="entry name" value="LCP protein"/>
    <property type="match status" value="1"/>
</dbReference>
<feature type="compositionally biased region" description="Basic and acidic residues" evidence="2">
    <location>
        <begin position="336"/>
        <end position="367"/>
    </location>
</feature>
<accession>A0ABZ1B8N8</accession>
<dbReference type="Pfam" id="PF03816">
    <property type="entry name" value="LytR_cpsA_psr"/>
    <property type="match status" value="1"/>
</dbReference>
<feature type="compositionally biased region" description="Basic and acidic residues" evidence="2">
    <location>
        <begin position="544"/>
        <end position="554"/>
    </location>
</feature>
<organism evidence="4 5">
    <name type="scientific">Blastococcus brunescens</name>
    <dbReference type="NCBI Taxonomy" id="1564165"/>
    <lineage>
        <taxon>Bacteria</taxon>
        <taxon>Bacillati</taxon>
        <taxon>Actinomycetota</taxon>
        <taxon>Actinomycetes</taxon>
        <taxon>Geodermatophilales</taxon>
        <taxon>Geodermatophilaceae</taxon>
        <taxon>Blastococcus</taxon>
    </lineage>
</organism>
<feature type="compositionally biased region" description="Low complexity" evidence="2">
    <location>
        <begin position="1"/>
        <end position="21"/>
    </location>
</feature>
<comment type="similarity">
    <text evidence="1">Belongs to the LytR/CpsA/Psr (LCP) family.</text>
</comment>
<dbReference type="EMBL" id="CP141261">
    <property type="protein sequence ID" value="WRL67170.1"/>
    <property type="molecule type" value="Genomic_DNA"/>
</dbReference>
<gene>
    <name evidence="4" type="ORF">U6N30_26205</name>
</gene>
<feature type="domain" description="Cell envelope-related transcriptional attenuator" evidence="3">
    <location>
        <begin position="381"/>
        <end position="465"/>
    </location>
</feature>
<dbReference type="Proteomes" id="UP001324287">
    <property type="component" value="Chromosome"/>
</dbReference>
<feature type="compositionally biased region" description="Polar residues" evidence="2">
    <location>
        <begin position="22"/>
        <end position="41"/>
    </location>
</feature>
<feature type="compositionally biased region" description="Basic residues" evidence="2">
    <location>
        <begin position="473"/>
        <end position="485"/>
    </location>
</feature>
<evidence type="ECO:0000256" key="1">
    <source>
        <dbReference type="ARBA" id="ARBA00006068"/>
    </source>
</evidence>
<dbReference type="PANTHER" id="PTHR33392:SF6">
    <property type="entry name" value="POLYISOPRENYL-TEICHOIC ACID--PEPTIDOGLYCAN TEICHOIC ACID TRANSFERASE TAGU"/>
    <property type="match status" value="1"/>
</dbReference>